<organism evidence="5 6">
    <name type="scientific">Paracidovorax wautersii</name>
    <dbReference type="NCBI Taxonomy" id="1177982"/>
    <lineage>
        <taxon>Bacteria</taxon>
        <taxon>Pseudomonadati</taxon>
        <taxon>Pseudomonadota</taxon>
        <taxon>Betaproteobacteria</taxon>
        <taxon>Burkholderiales</taxon>
        <taxon>Comamonadaceae</taxon>
        <taxon>Paracidovorax</taxon>
    </lineage>
</organism>
<proteinExistence type="predicted"/>
<dbReference type="InterPro" id="IPR036388">
    <property type="entry name" value="WH-like_DNA-bd_sf"/>
</dbReference>
<keyword evidence="1" id="KW-0812">Transmembrane</keyword>
<comment type="caution">
    <text evidence="5">The sequence shown here is derived from an EMBL/GenBank/DDBJ whole genome shotgun (WGS) entry which is preliminary data.</text>
</comment>
<dbReference type="NCBIfam" id="TIGR02937">
    <property type="entry name" value="sigma70-ECF"/>
    <property type="match status" value="1"/>
</dbReference>
<dbReference type="InterPro" id="IPR007627">
    <property type="entry name" value="RNA_pol_sigma70_r2"/>
</dbReference>
<dbReference type="InterPro" id="IPR013324">
    <property type="entry name" value="RNA_pol_sigma_r3/r4-like"/>
</dbReference>
<feature type="domain" description="RNA polymerase sigma-70 region 2" evidence="2">
    <location>
        <begin position="17"/>
        <end position="84"/>
    </location>
</feature>
<dbReference type="RefSeq" id="WP_309829137.1">
    <property type="nucleotide sequence ID" value="NZ_JAVIZX010000001.1"/>
</dbReference>
<name>A0ABU1IEF6_9BURK</name>
<feature type="domain" description="RNA polymerase sigma factor 70 region 4 type 2" evidence="4">
    <location>
        <begin position="115"/>
        <end position="163"/>
    </location>
</feature>
<evidence type="ECO:0000259" key="2">
    <source>
        <dbReference type="Pfam" id="PF04542"/>
    </source>
</evidence>
<dbReference type="SUPFAM" id="SSF88659">
    <property type="entry name" value="Sigma3 and sigma4 domains of RNA polymerase sigma factors"/>
    <property type="match status" value="1"/>
</dbReference>
<dbReference type="InterPro" id="IPR012373">
    <property type="entry name" value="Ferrdict_sens_TM"/>
</dbReference>
<protein>
    <submittedName>
        <fullName evidence="5">RNA polymerase sigma factor (Sigma-70 family)</fullName>
    </submittedName>
</protein>
<evidence type="ECO:0000256" key="1">
    <source>
        <dbReference type="SAM" id="Phobius"/>
    </source>
</evidence>
<dbReference type="Pfam" id="PF08281">
    <property type="entry name" value="Sigma70_r4_2"/>
    <property type="match status" value="1"/>
</dbReference>
<evidence type="ECO:0000259" key="3">
    <source>
        <dbReference type="Pfam" id="PF04773"/>
    </source>
</evidence>
<dbReference type="InterPro" id="IPR013249">
    <property type="entry name" value="RNA_pol_sigma70_r4_t2"/>
</dbReference>
<accession>A0ABU1IEF6</accession>
<dbReference type="InterPro" id="IPR014284">
    <property type="entry name" value="RNA_pol_sigma-70_dom"/>
</dbReference>
<feature type="domain" description="FecR protein" evidence="3">
    <location>
        <begin position="232"/>
        <end position="333"/>
    </location>
</feature>
<dbReference type="Pfam" id="PF04542">
    <property type="entry name" value="Sigma70_r2"/>
    <property type="match status" value="1"/>
</dbReference>
<dbReference type="EMBL" id="JAVIZX010000001">
    <property type="protein sequence ID" value="MDR6214828.1"/>
    <property type="molecule type" value="Genomic_DNA"/>
</dbReference>
<dbReference type="SUPFAM" id="SSF88946">
    <property type="entry name" value="Sigma2 domain of RNA polymerase sigma factors"/>
    <property type="match status" value="1"/>
</dbReference>
<sequence>MTARTGSFSLLASFQASYADLVRYLARRTGSAESARDAAHDTWLRVADMAARGQGPALACEDEARAYLFAMARNLVIDQQRRQGLELRHAATPAHGGAHTPDVAEAAMYGQAIAAVEAALAGLPDRVRQVFLRSRVHGEDQGALAAEFGVSRNMIERDMIRAMDGVQRALEQWRAGHRPPDLATEGAAPAPRAGRRRSLAALLGVAGLAMGGVGGVAGWRWWRLAVPEWQQTASTAHGRTLRQPLPDGSVLSLDAATRVAVAYYAALRRVQLQEGAAFFEVAPDAGRPFVVEVAGDPATAHAGVRITVLGTRFGVERGAHGAVQVQVESGRVRVETLDAAGLPVLSRELAAGDALRIDAEHGFAQTRLPDPRAAAGWRHGAVGFDAVPLGEAVGRLRRYLPRPVEVDAAAAGLRLSGQVRIAQAEDFVRALPGVLPVRSRLQNGRWRVDAIAQGAPGG</sequence>
<dbReference type="InterPro" id="IPR013325">
    <property type="entry name" value="RNA_pol_sigma_r2"/>
</dbReference>
<keyword evidence="6" id="KW-1185">Reference proteome</keyword>
<reference evidence="5 6" key="1">
    <citation type="submission" date="2023-08" db="EMBL/GenBank/DDBJ databases">
        <title>Functional and genomic diversity of the sorghum phyllosphere microbiome.</title>
        <authorList>
            <person name="Shade A."/>
        </authorList>
    </citation>
    <scope>NUCLEOTIDE SEQUENCE [LARGE SCALE GENOMIC DNA]</scope>
    <source>
        <strain evidence="5 6">SORGH_AS_0335</strain>
    </source>
</reference>
<dbReference type="Gene3D" id="1.10.1740.10">
    <property type="match status" value="1"/>
</dbReference>
<dbReference type="PANTHER" id="PTHR30273">
    <property type="entry name" value="PERIPLASMIC SIGNAL SENSOR AND SIGMA FACTOR ACTIVATOR FECR-RELATED"/>
    <property type="match status" value="1"/>
</dbReference>
<dbReference type="Gene3D" id="2.60.120.1440">
    <property type="match status" value="1"/>
</dbReference>
<evidence type="ECO:0000313" key="6">
    <source>
        <dbReference type="Proteomes" id="UP001267710"/>
    </source>
</evidence>
<dbReference type="Gene3D" id="1.10.10.10">
    <property type="entry name" value="Winged helix-like DNA-binding domain superfamily/Winged helix DNA-binding domain"/>
    <property type="match status" value="1"/>
</dbReference>
<gene>
    <name evidence="5" type="ORF">QE399_002517</name>
</gene>
<dbReference type="Proteomes" id="UP001267710">
    <property type="component" value="Unassembled WGS sequence"/>
</dbReference>
<dbReference type="Pfam" id="PF04773">
    <property type="entry name" value="FecR"/>
    <property type="match status" value="1"/>
</dbReference>
<evidence type="ECO:0000313" key="5">
    <source>
        <dbReference type="EMBL" id="MDR6214828.1"/>
    </source>
</evidence>
<dbReference type="InterPro" id="IPR006860">
    <property type="entry name" value="FecR"/>
</dbReference>
<feature type="transmembrane region" description="Helical" evidence="1">
    <location>
        <begin position="199"/>
        <end position="222"/>
    </location>
</feature>
<dbReference type="PANTHER" id="PTHR30273:SF2">
    <property type="entry name" value="PROTEIN FECR"/>
    <property type="match status" value="1"/>
</dbReference>
<evidence type="ECO:0000259" key="4">
    <source>
        <dbReference type="Pfam" id="PF08281"/>
    </source>
</evidence>
<keyword evidence="1" id="KW-0472">Membrane</keyword>
<keyword evidence="1" id="KW-1133">Transmembrane helix</keyword>